<organism evidence="6 7">
    <name type="scientific">Saccharomycopsis crataegensis</name>
    <dbReference type="NCBI Taxonomy" id="43959"/>
    <lineage>
        <taxon>Eukaryota</taxon>
        <taxon>Fungi</taxon>
        <taxon>Dikarya</taxon>
        <taxon>Ascomycota</taxon>
        <taxon>Saccharomycotina</taxon>
        <taxon>Saccharomycetes</taxon>
        <taxon>Saccharomycopsidaceae</taxon>
        <taxon>Saccharomycopsis</taxon>
    </lineage>
</organism>
<evidence type="ECO:0000313" key="7">
    <source>
        <dbReference type="Proteomes" id="UP001360560"/>
    </source>
</evidence>
<dbReference type="Proteomes" id="UP001360560">
    <property type="component" value="Unassembled WGS sequence"/>
</dbReference>
<dbReference type="RefSeq" id="XP_064854800.1">
    <property type="nucleotide sequence ID" value="XM_064998728.1"/>
</dbReference>
<evidence type="ECO:0000256" key="4">
    <source>
        <dbReference type="ARBA" id="ARBA00023211"/>
    </source>
</evidence>
<evidence type="ECO:0000256" key="3">
    <source>
        <dbReference type="ARBA" id="ARBA00022801"/>
    </source>
</evidence>
<comment type="caution">
    <text evidence="6">The sequence shown here is derived from an EMBL/GenBank/DDBJ whole genome shotgun (WGS) entry which is preliminary data.</text>
</comment>
<dbReference type="Gene3D" id="3.90.1640.10">
    <property type="entry name" value="inorganic pyrophosphatase (n-terminal core)"/>
    <property type="match status" value="1"/>
</dbReference>
<evidence type="ECO:0000259" key="5">
    <source>
        <dbReference type="SMART" id="SM01131"/>
    </source>
</evidence>
<dbReference type="PANTHER" id="PTHR12112:SF39">
    <property type="entry name" value="EG:152A3.5 PROTEIN (FBGN0003116_PN PROTEIN)"/>
    <property type="match status" value="1"/>
</dbReference>
<comment type="cofactor">
    <cofactor evidence="1">
        <name>Mn(2+)</name>
        <dbReference type="ChEBI" id="CHEBI:29035"/>
    </cofactor>
</comment>
<reference evidence="6 7" key="1">
    <citation type="journal article" date="2023" name="Elife">
        <title>Identification of key yeast species and microbe-microbe interactions impacting larval growth of Drosophila in the wild.</title>
        <authorList>
            <person name="Mure A."/>
            <person name="Sugiura Y."/>
            <person name="Maeda R."/>
            <person name="Honda K."/>
            <person name="Sakurai N."/>
            <person name="Takahashi Y."/>
            <person name="Watada M."/>
            <person name="Katoh T."/>
            <person name="Gotoh A."/>
            <person name="Gotoh Y."/>
            <person name="Taniguchi I."/>
            <person name="Nakamura K."/>
            <person name="Hayashi T."/>
            <person name="Katayama T."/>
            <person name="Uemura T."/>
            <person name="Hattori Y."/>
        </authorList>
    </citation>
    <scope>NUCLEOTIDE SEQUENCE [LARGE SCALE GENOMIC DNA]</scope>
    <source>
        <strain evidence="6 7">SC-9</strain>
    </source>
</reference>
<dbReference type="InterPro" id="IPR001667">
    <property type="entry name" value="DDH_dom"/>
</dbReference>
<dbReference type="InterPro" id="IPR038222">
    <property type="entry name" value="DHHA2_dom_sf"/>
</dbReference>
<proteinExistence type="predicted"/>
<evidence type="ECO:0000256" key="1">
    <source>
        <dbReference type="ARBA" id="ARBA00001936"/>
    </source>
</evidence>
<dbReference type="Pfam" id="PF01368">
    <property type="entry name" value="DHH"/>
    <property type="match status" value="1"/>
</dbReference>
<gene>
    <name evidence="6" type="ORF">DASC09_051290</name>
</gene>
<evidence type="ECO:0000256" key="2">
    <source>
        <dbReference type="ARBA" id="ARBA00022723"/>
    </source>
</evidence>
<keyword evidence="7" id="KW-1185">Reference proteome</keyword>
<dbReference type="PANTHER" id="PTHR12112">
    <property type="entry name" value="BNIP - RELATED"/>
    <property type="match status" value="1"/>
</dbReference>
<dbReference type="GO" id="GO:0046872">
    <property type="term" value="F:metal ion binding"/>
    <property type="evidence" value="ECO:0007669"/>
    <property type="project" value="UniProtKB-KW"/>
</dbReference>
<dbReference type="GO" id="GO:0004309">
    <property type="term" value="F:exopolyphosphatase activity"/>
    <property type="evidence" value="ECO:0007669"/>
    <property type="project" value="TreeGrafter"/>
</dbReference>
<dbReference type="SUPFAM" id="SSF64182">
    <property type="entry name" value="DHH phosphoesterases"/>
    <property type="match status" value="1"/>
</dbReference>
<evidence type="ECO:0000313" key="6">
    <source>
        <dbReference type="EMBL" id="GMM37804.1"/>
    </source>
</evidence>
<name>A0AAV5QSR2_9ASCO</name>
<dbReference type="GO" id="GO:0005737">
    <property type="term" value="C:cytoplasm"/>
    <property type="evidence" value="ECO:0007669"/>
    <property type="project" value="InterPro"/>
</dbReference>
<sequence>MQKMVMSIATFLRNAKSAFTDLKSHPSKLKFVIGNQSGDLDSIISSISYAYLSYIAEYTSLPSNHVPPRINTIPVLNFKSSELELRKDVEYLFSDLKVEKQDLCFINELKFNAEEKQNLELVLVDHNSIESNIRNQLYYKDGNIVSIIDHHKDENQYLDAQPRIIEVVGSCSTMIAKHWFEKLGIMDNKFQINRSSANEVGKNFDLQELAKLLLGPLLIDTSNLQYKTTPDDIGIFKAYREISTGLNTTEYFDILKKEKDNIDTLKAVDIINKDYKAYQFVNPELNSEVQLLAGEDIIIGITSIVKPMGWLLSRDGLLEMEKSIDEFGKANNVNVLILMTNFNDATHGFCRELAIKPIIDATGPATQANVKLSQFLKRKLLTSDLELQLKSSSNREGGLQVYSQHNLKASRKQVAPILRTLLT</sequence>
<dbReference type="InterPro" id="IPR038763">
    <property type="entry name" value="DHH_sf"/>
</dbReference>
<dbReference type="SMART" id="SM01131">
    <property type="entry name" value="DHHA2"/>
    <property type="match status" value="1"/>
</dbReference>
<dbReference type="Pfam" id="PF02833">
    <property type="entry name" value="DHHA2"/>
    <property type="match status" value="1"/>
</dbReference>
<accession>A0AAV5QSR2</accession>
<keyword evidence="2" id="KW-0479">Metal-binding</keyword>
<protein>
    <submittedName>
        <fullName evidence="6">Exopolyphosphatase</fullName>
    </submittedName>
</protein>
<dbReference type="GeneID" id="90075779"/>
<feature type="domain" description="DHHA2" evidence="5">
    <location>
        <begin position="252"/>
        <end position="422"/>
    </location>
</feature>
<keyword evidence="3" id="KW-0378">Hydrolase</keyword>
<dbReference type="Gene3D" id="3.10.310.20">
    <property type="entry name" value="DHHA2 domain"/>
    <property type="match status" value="1"/>
</dbReference>
<dbReference type="EMBL" id="BTFZ01000012">
    <property type="protein sequence ID" value="GMM37804.1"/>
    <property type="molecule type" value="Genomic_DNA"/>
</dbReference>
<keyword evidence="4" id="KW-0464">Manganese</keyword>
<dbReference type="InterPro" id="IPR004097">
    <property type="entry name" value="DHHA2"/>
</dbReference>
<dbReference type="AlphaFoldDB" id="A0AAV5QSR2"/>